<keyword evidence="1" id="KW-0472">Membrane</keyword>
<comment type="caution">
    <text evidence="2">The sequence shown here is derived from an EMBL/GenBank/DDBJ whole genome shotgun (WGS) entry which is preliminary data.</text>
</comment>
<keyword evidence="1" id="KW-1133">Transmembrane helix</keyword>
<protein>
    <recommendedName>
        <fullName evidence="4">ABC3 transporter permease protein domain-containing protein</fullName>
    </recommendedName>
</protein>
<feature type="transmembrane region" description="Helical" evidence="1">
    <location>
        <begin position="331"/>
        <end position="353"/>
    </location>
</feature>
<keyword evidence="1" id="KW-0812">Transmembrane</keyword>
<evidence type="ECO:0008006" key="4">
    <source>
        <dbReference type="Google" id="ProtNLM"/>
    </source>
</evidence>
<feature type="transmembrane region" description="Helical" evidence="1">
    <location>
        <begin position="21"/>
        <end position="41"/>
    </location>
</feature>
<gene>
    <name evidence="2" type="ORF">Cpap_4186</name>
</gene>
<reference evidence="2" key="1">
    <citation type="submission" date="2009-07" db="EMBL/GenBank/DDBJ databases">
        <authorList>
            <consortium name="US DOE Joint Genome Institute (JGI-PGF)"/>
            <person name="Lucas S."/>
            <person name="Copeland A."/>
            <person name="Lapidus A."/>
            <person name="Glavina del Rio T."/>
            <person name="Tice H."/>
            <person name="Bruce D."/>
            <person name="Goodwin L."/>
            <person name="Pitluck S."/>
            <person name="Larimer F."/>
            <person name="Land M.L."/>
            <person name="Mouttaki H."/>
            <person name="He Z."/>
            <person name="Zhou J."/>
            <person name="Hemme C.L."/>
        </authorList>
    </citation>
    <scope>NUCLEOTIDE SEQUENCE [LARGE SCALE GENOMIC DNA]</scope>
    <source>
        <strain evidence="2">DSM 2782</strain>
    </source>
</reference>
<evidence type="ECO:0000256" key="1">
    <source>
        <dbReference type="SAM" id="Phobius"/>
    </source>
</evidence>
<name>F1T8E6_9FIRM</name>
<dbReference type="RefSeq" id="WP_004616664.1">
    <property type="nucleotide sequence ID" value="NZ_ACXX02000001.1"/>
</dbReference>
<keyword evidence="3" id="KW-1185">Reference proteome</keyword>
<feature type="transmembrane region" description="Helical" evidence="1">
    <location>
        <begin position="284"/>
        <end position="311"/>
    </location>
</feature>
<reference evidence="2" key="2">
    <citation type="submission" date="2011-01" db="EMBL/GenBank/DDBJ databases">
        <title>The Non-contiguous Finished genome of Clostridium papyrosolvens.</title>
        <authorList>
            <person name="Lucas S."/>
            <person name="Copeland A."/>
            <person name="Lapidus A."/>
            <person name="Cheng J.-F."/>
            <person name="Goodwin L."/>
            <person name="Pitluck S."/>
            <person name="Misra M."/>
            <person name="Chertkov O."/>
            <person name="Detter J.C."/>
            <person name="Han C."/>
            <person name="Tapia R."/>
            <person name="Land M."/>
            <person name="Hauser L."/>
            <person name="Kyrpides N."/>
            <person name="Ivanova N."/>
            <person name="Pagani I."/>
            <person name="Mouttaki H."/>
            <person name="He Z."/>
            <person name="Zhou J."/>
            <person name="Hemme C.L."/>
            <person name="Woyke T."/>
        </authorList>
    </citation>
    <scope>NUCLEOTIDE SEQUENCE [LARGE SCALE GENOMIC DNA]</scope>
    <source>
        <strain evidence="2">DSM 2782</strain>
    </source>
</reference>
<proteinExistence type="predicted"/>
<dbReference type="EMBL" id="ACXX02000001">
    <property type="protein sequence ID" value="EGD49744.1"/>
    <property type="molecule type" value="Genomic_DNA"/>
</dbReference>
<evidence type="ECO:0000313" key="2">
    <source>
        <dbReference type="EMBL" id="EGD49744.1"/>
    </source>
</evidence>
<evidence type="ECO:0000313" key="3">
    <source>
        <dbReference type="Proteomes" id="UP000003860"/>
    </source>
</evidence>
<sequence length="365" mass="41670">MKKNMYLLFYKTISLIKNNRLIFMVLLLVQIITILSMIFFFTTVVKSRASYVAAYKSMRTITVNMSNGKYYTKSHDIAADIKNNGIAQIENIEFHFLDNISSEKPPRELVAYLHPELCSEDVFGTPISQEDIKKLAKAVVPSNQNKEINPDAEEYQIGDNMKIAGLSFRASGIRQGGYLDEIPYTTGLNVLKLSSFRVIIPTDVSQRQKEQLQQYFESTFQGTVRLPKPVSQKTISSLFFPLIASVFIGIIAILNFIFIYKYMMKKCRKDYIILRICGCSRFKSILLIFAQLVLIFSFSYLISICLLFLLKQSCSGKFIFGSISVTFQDCIIIYTCFVLIILTIIAPFALSFFRNSLISSQKFNT</sequence>
<accession>F1T8E6</accession>
<feature type="transmembrane region" description="Helical" evidence="1">
    <location>
        <begin position="238"/>
        <end position="263"/>
    </location>
</feature>
<organism evidence="2 3">
    <name type="scientific">Ruminiclostridium papyrosolvens DSM 2782</name>
    <dbReference type="NCBI Taxonomy" id="588581"/>
    <lineage>
        <taxon>Bacteria</taxon>
        <taxon>Bacillati</taxon>
        <taxon>Bacillota</taxon>
        <taxon>Clostridia</taxon>
        <taxon>Eubacteriales</taxon>
        <taxon>Oscillospiraceae</taxon>
        <taxon>Ruminiclostridium</taxon>
    </lineage>
</organism>
<dbReference type="AlphaFoldDB" id="F1T8E6"/>
<dbReference type="STRING" id="588581.Cpap_4186"/>
<dbReference type="Proteomes" id="UP000003860">
    <property type="component" value="Unassembled WGS sequence"/>
</dbReference>